<keyword evidence="2" id="KW-0690">Ribosome biogenesis</keyword>
<evidence type="ECO:0000259" key="5">
    <source>
        <dbReference type="Pfam" id="PF01782"/>
    </source>
</evidence>
<dbReference type="PANTHER" id="PTHR33692">
    <property type="entry name" value="RIBOSOME MATURATION FACTOR RIMM"/>
    <property type="match status" value="1"/>
</dbReference>
<dbReference type="GO" id="GO:0006364">
    <property type="term" value="P:rRNA processing"/>
    <property type="evidence" value="ECO:0007669"/>
    <property type="project" value="UniProtKB-KW"/>
</dbReference>
<proteinExistence type="inferred from homology"/>
<dbReference type="Gene3D" id="2.40.30.60">
    <property type="entry name" value="RimM"/>
    <property type="match status" value="1"/>
</dbReference>
<dbReference type="InterPro" id="IPR056792">
    <property type="entry name" value="PRC_RimM"/>
</dbReference>
<dbReference type="InterPro" id="IPR009000">
    <property type="entry name" value="Transl_B-barrel_sf"/>
</dbReference>
<evidence type="ECO:0000313" key="7">
    <source>
        <dbReference type="EMBL" id="QEA05482.1"/>
    </source>
</evidence>
<dbReference type="GO" id="GO:0043022">
    <property type="term" value="F:ribosome binding"/>
    <property type="evidence" value="ECO:0007669"/>
    <property type="project" value="InterPro"/>
</dbReference>
<organism evidence="7">
    <name type="scientific">uncultured organism</name>
    <dbReference type="NCBI Taxonomy" id="155900"/>
    <lineage>
        <taxon>unclassified sequences</taxon>
        <taxon>environmental samples</taxon>
    </lineage>
</organism>
<dbReference type="EMBL" id="MN079102">
    <property type="protein sequence ID" value="QEA05482.1"/>
    <property type="molecule type" value="Genomic_DNA"/>
</dbReference>
<gene>
    <name evidence="7" type="primary">rimM</name>
    <name evidence="7" type="ORF">KBTEX_01805</name>
</gene>
<feature type="domain" description="Ribosome maturation factor RimM PRC barrel" evidence="6">
    <location>
        <begin position="106"/>
        <end position="170"/>
    </location>
</feature>
<evidence type="ECO:0000256" key="2">
    <source>
        <dbReference type="ARBA" id="ARBA00022517"/>
    </source>
</evidence>
<dbReference type="InterPro" id="IPR011033">
    <property type="entry name" value="PRC_barrel-like_sf"/>
</dbReference>
<name>A0A5B8RDG1_9ZZZZ</name>
<dbReference type="InterPro" id="IPR002676">
    <property type="entry name" value="RimM_N"/>
</dbReference>
<dbReference type="Gene3D" id="2.30.30.240">
    <property type="entry name" value="PRC-barrel domain"/>
    <property type="match status" value="1"/>
</dbReference>
<keyword evidence="3" id="KW-0698">rRNA processing</keyword>
<accession>A0A5B8RDG1</accession>
<dbReference type="InterPro" id="IPR011961">
    <property type="entry name" value="RimM"/>
</dbReference>
<dbReference type="AlphaFoldDB" id="A0A5B8RDG1"/>
<dbReference type="Pfam" id="PF01782">
    <property type="entry name" value="RimM"/>
    <property type="match status" value="1"/>
</dbReference>
<feature type="domain" description="RimM N-terminal" evidence="5">
    <location>
        <begin position="13"/>
        <end position="94"/>
    </location>
</feature>
<keyword evidence="1" id="KW-0963">Cytoplasm</keyword>
<dbReference type="InterPro" id="IPR036976">
    <property type="entry name" value="RimM_N_sf"/>
</dbReference>
<dbReference type="SUPFAM" id="SSF50346">
    <property type="entry name" value="PRC-barrel domain"/>
    <property type="match status" value="1"/>
</dbReference>
<keyword evidence="4" id="KW-0143">Chaperone</keyword>
<dbReference type="HAMAP" id="MF_00014">
    <property type="entry name" value="Ribosome_mat_RimM"/>
    <property type="match status" value="1"/>
</dbReference>
<protein>
    <submittedName>
        <fullName evidence="7">Ribosome maturation factor RimM</fullName>
    </submittedName>
</protein>
<reference evidence="7" key="1">
    <citation type="submission" date="2019-06" db="EMBL/GenBank/DDBJ databases">
        <authorList>
            <person name="Murdoch R.W."/>
            <person name="Fathepure B."/>
        </authorList>
    </citation>
    <scope>NUCLEOTIDE SEQUENCE</scope>
</reference>
<dbReference type="PANTHER" id="PTHR33692:SF1">
    <property type="entry name" value="RIBOSOME MATURATION FACTOR RIMM"/>
    <property type="match status" value="1"/>
</dbReference>
<evidence type="ECO:0000256" key="1">
    <source>
        <dbReference type="ARBA" id="ARBA00022490"/>
    </source>
</evidence>
<dbReference type="Pfam" id="PF24986">
    <property type="entry name" value="PRC_RimM"/>
    <property type="match status" value="1"/>
</dbReference>
<evidence type="ECO:0000256" key="3">
    <source>
        <dbReference type="ARBA" id="ARBA00022552"/>
    </source>
</evidence>
<evidence type="ECO:0000256" key="4">
    <source>
        <dbReference type="ARBA" id="ARBA00023186"/>
    </source>
</evidence>
<evidence type="ECO:0000259" key="6">
    <source>
        <dbReference type="Pfam" id="PF24986"/>
    </source>
</evidence>
<dbReference type="NCBIfam" id="TIGR02273">
    <property type="entry name" value="16S_RimM"/>
    <property type="match status" value="1"/>
</dbReference>
<sequence>MQRGAQDDPPVVLGEIVGVHGVQGWVKVYSWTRPMDNILGFTEWQLLDDAGAARTLKLRSGRQQGKGLIAHLEGVEDRDAARALIGRQIAVPRSALPPAEEGEYYWHDLVGLEVVNREGVVLGRVRRLMETGANDVMVVAGERERLIPFVVDVFVLDVDLGAGRLEVDWDPED</sequence>
<dbReference type="SUPFAM" id="SSF50447">
    <property type="entry name" value="Translation proteins"/>
    <property type="match status" value="1"/>
</dbReference>